<evidence type="ECO:0000256" key="6">
    <source>
        <dbReference type="ARBA" id="ARBA00022630"/>
    </source>
</evidence>
<dbReference type="PRINTS" id="PR00371">
    <property type="entry name" value="FPNCR"/>
</dbReference>
<protein>
    <recommendedName>
        <fullName evidence="4">nitric-oxide synthase (NADPH)</fullName>
        <ecNumber evidence="4">1.14.13.39</ecNumber>
    </recommendedName>
</protein>
<dbReference type="InterPro" id="IPR044943">
    <property type="entry name" value="NOS_dom_1"/>
</dbReference>
<keyword evidence="10" id="KW-0112">Calmodulin-binding</keyword>
<keyword evidence="6" id="KW-0285">Flavoprotein</keyword>
<organism evidence="16 17">
    <name type="scientific">Hyaloscypha hepaticicola</name>
    <dbReference type="NCBI Taxonomy" id="2082293"/>
    <lineage>
        <taxon>Eukaryota</taxon>
        <taxon>Fungi</taxon>
        <taxon>Dikarya</taxon>
        <taxon>Ascomycota</taxon>
        <taxon>Pezizomycotina</taxon>
        <taxon>Leotiomycetes</taxon>
        <taxon>Helotiales</taxon>
        <taxon>Hyaloscyphaceae</taxon>
        <taxon>Hyaloscypha</taxon>
    </lineage>
</organism>
<feature type="domain" description="FAD-binding FR-type" evidence="15">
    <location>
        <begin position="709"/>
        <end position="934"/>
    </location>
</feature>
<evidence type="ECO:0000256" key="5">
    <source>
        <dbReference type="ARBA" id="ARBA00022617"/>
    </source>
</evidence>
<dbReference type="InterPro" id="IPR004030">
    <property type="entry name" value="NOS_N"/>
</dbReference>
<evidence type="ECO:0000256" key="8">
    <source>
        <dbReference type="ARBA" id="ARBA00022723"/>
    </source>
</evidence>
<dbReference type="Gene3D" id="3.90.440.10">
    <property type="entry name" value="Nitric Oxide Synthase,Heme Domain,Chain A domain 2"/>
    <property type="match status" value="1"/>
</dbReference>
<dbReference type="AlphaFoldDB" id="A0A2J6QII1"/>
<dbReference type="Gene3D" id="3.90.1230.10">
    <property type="entry name" value="Nitric Oxide Synthase, Chain A, domain 3"/>
    <property type="match status" value="1"/>
</dbReference>
<dbReference type="STRING" id="1745343.A0A2J6QII1"/>
<dbReference type="GO" id="GO:0006809">
    <property type="term" value="P:nitric oxide biosynthetic process"/>
    <property type="evidence" value="ECO:0007669"/>
    <property type="project" value="InterPro"/>
</dbReference>
<dbReference type="Pfam" id="PF00258">
    <property type="entry name" value="Flavodoxin_1"/>
    <property type="match status" value="1"/>
</dbReference>
<dbReference type="Gene3D" id="3.40.50.360">
    <property type="match status" value="1"/>
</dbReference>
<dbReference type="InterPro" id="IPR036119">
    <property type="entry name" value="NOS_N_sf"/>
</dbReference>
<dbReference type="InterPro" id="IPR039261">
    <property type="entry name" value="FNR_nucleotide-bd"/>
</dbReference>
<dbReference type="Pfam" id="PF02898">
    <property type="entry name" value="NO_synthase"/>
    <property type="match status" value="1"/>
</dbReference>
<evidence type="ECO:0000256" key="11">
    <source>
        <dbReference type="ARBA" id="ARBA00023002"/>
    </source>
</evidence>
<dbReference type="GO" id="GO:0004517">
    <property type="term" value="F:nitric-oxide synthase activity"/>
    <property type="evidence" value="ECO:0007669"/>
    <property type="project" value="UniProtKB-EC"/>
</dbReference>
<dbReference type="OrthoDB" id="1856718at2759"/>
<evidence type="ECO:0000313" key="17">
    <source>
        <dbReference type="Proteomes" id="UP000235672"/>
    </source>
</evidence>
<dbReference type="PROSITE" id="PS50902">
    <property type="entry name" value="FLAVODOXIN_LIKE"/>
    <property type="match status" value="1"/>
</dbReference>
<evidence type="ECO:0000256" key="1">
    <source>
        <dbReference type="ARBA" id="ARBA00001917"/>
    </source>
</evidence>
<evidence type="ECO:0000259" key="14">
    <source>
        <dbReference type="PROSITE" id="PS50902"/>
    </source>
</evidence>
<keyword evidence="8" id="KW-0479">Metal-binding</keyword>
<dbReference type="EMBL" id="KZ613468">
    <property type="protein sequence ID" value="PMD26071.1"/>
    <property type="molecule type" value="Genomic_DNA"/>
</dbReference>
<keyword evidence="12" id="KW-0408">Iron</keyword>
<feature type="domain" description="Flavodoxin-like" evidence="14">
    <location>
        <begin position="542"/>
        <end position="687"/>
    </location>
</feature>
<accession>A0A2J6QII1</accession>
<dbReference type="InterPro" id="IPR017927">
    <property type="entry name" value="FAD-bd_FR_type"/>
</dbReference>
<proteinExistence type="inferred from homology"/>
<evidence type="ECO:0000256" key="13">
    <source>
        <dbReference type="SAM" id="MobiDB-lite"/>
    </source>
</evidence>
<dbReference type="InterPro" id="IPR050607">
    <property type="entry name" value="NOS"/>
</dbReference>
<dbReference type="SUPFAM" id="SSF52343">
    <property type="entry name" value="Ferredoxin reductase-like, C-terminal NADP-linked domain"/>
    <property type="match status" value="1"/>
</dbReference>
<dbReference type="PANTHER" id="PTHR43410">
    <property type="entry name" value="NITRIC OXIDE SYNTHASE OXYGENASE"/>
    <property type="match status" value="1"/>
</dbReference>
<dbReference type="InterPro" id="IPR029039">
    <property type="entry name" value="Flavoprotein-like_sf"/>
</dbReference>
<comment type="similarity">
    <text evidence="3">Belongs to the NOS family.</text>
</comment>
<dbReference type="Gene3D" id="3.90.340.10">
    <property type="entry name" value="Nitric Oxide Synthase, Chain A, domain 1"/>
    <property type="match status" value="1"/>
</dbReference>
<dbReference type="GO" id="GO:0005516">
    <property type="term" value="F:calmodulin binding"/>
    <property type="evidence" value="ECO:0007669"/>
    <property type="project" value="UniProtKB-KW"/>
</dbReference>
<dbReference type="Gene3D" id="3.40.50.80">
    <property type="entry name" value="Nucleotide-binding domain of ferredoxin-NADP reductase (FNR) module"/>
    <property type="match status" value="1"/>
</dbReference>
<keyword evidence="17" id="KW-1185">Reference proteome</keyword>
<keyword evidence="9" id="KW-0274">FAD</keyword>
<keyword evidence="5" id="KW-0349">Heme</keyword>
<reference evidence="16 17" key="1">
    <citation type="submission" date="2016-05" db="EMBL/GenBank/DDBJ databases">
        <title>A degradative enzymes factory behind the ericoid mycorrhizal symbiosis.</title>
        <authorList>
            <consortium name="DOE Joint Genome Institute"/>
            <person name="Martino E."/>
            <person name="Morin E."/>
            <person name="Grelet G."/>
            <person name="Kuo A."/>
            <person name="Kohler A."/>
            <person name="Daghino S."/>
            <person name="Barry K."/>
            <person name="Choi C."/>
            <person name="Cichocki N."/>
            <person name="Clum A."/>
            <person name="Copeland A."/>
            <person name="Hainaut M."/>
            <person name="Haridas S."/>
            <person name="Labutti K."/>
            <person name="Lindquist E."/>
            <person name="Lipzen A."/>
            <person name="Khouja H.-R."/>
            <person name="Murat C."/>
            <person name="Ohm R."/>
            <person name="Olson A."/>
            <person name="Spatafora J."/>
            <person name="Veneault-Fourrey C."/>
            <person name="Henrissat B."/>
            <person name="Grigoriev I."/>
            <person name="Martin F."/>
            <person name="Perotto S."/>
        </authorList>
    </citation>
    <scope>NUCLEOTIDE SEQUENCE [LARGE SCALE GENOMIC DNA]</scope>
    <source>
        <strain evidence="16 17">UAMH 7357</strain>
    </source>
</reference>
<evidence type="ECO:0000256" key="12">
    <source>
        <dbReference type="ARBA" id="ARBA00023004"/>
    </source>
</evidence>
<dbReference type="Pfam" id="PF00175">
    <property type="entry name" value="NAD_binding_1"/>
    <property type="match status" value="1"/>
</dbReference>
<feature type="compositionally biased region" description="Basic and acidic residues" evidence="13">
    <location>
        <begin position="10"/>
        <end position="30"/>
    </location>
</feature>
<dbReference type="SUPFAM" id="SSF63380">
    <property type="entry name" value="Riboflavin synthase domain-like"/>
    <property type="match status" value="1"/>
</dbReference>
<feature type="region of interest" description="Disordered" evidence="13">
    <location>
        <begin position="1"/>
        <end position="62"/>
    </location>
</feature>
<evidence type="ECO:0000256" key="3">
    <source>
        <dbReference type="ARBA" id="ARBA00006267"/>
    </source>
</evidence>
<evidence type="ECO:0000256" key="9">
    <source>
        <dbReference type="ARBA" id="ARBA00022827"/>
    </source>
</evidence>
<dbReference type="SUPFAM" id="SSF52218">
    <property type="entry name" value="Flavoproteins"/>
    <property type="match status" value="1"/>
</dbReference>
<dbReference type="EC" id="1.14.13.39" evidence="4"/>
<dbReference type="GO" id="GO:0010181">
    <property type="term" value="F:FMN binding"/>
    <property type="evidence" value="ECO:0007669"/>
    <property type="project" value="InterPro"/>
</dbReference>
<dbReference type="SUPFAM" id="SSF56512">
    <property type="entry name" value="Nitric oxide (NO) synthase oxygenase domain"/>
    <property type="match status" value="1"/>
</dbReference>
<dbReference type="GO" id="GO:0046872">
    <property type="term" value="F:metal ion binding"/>
    <property type="evidence" value="ECO:0007669"/>
    <property type="project" value="UniProtKB-KW"/>
</dbReference>
<dbReference type="PROSITE" id="PS51384">
    <property type="entry name" value="FAD_FR"/>
    <property type="match status" value="1"/>
</dbReference>
<evidence type="ECO:0000313" key="16">
    <source>
        <dbReference type="EMBL" id="PMD26071.1"/>
    </source>
</evidence>
<gene>
    <name evidence="16" type="ORF">NA56DRAFT_685234</name>
</gene>
<name>A0A2J6QII1_9HELO</name>
<comment type="cofactor">
    <cofactor evidence="1">
        <name>FMN</name>
        <dbReference type="ChEBI" id="CHEBI:58210"/>
    </cofactor>
</comment>
<keyword evidence="11" id="KW-0560">Oxidoreductase</keyword>
<dbReference type="InterPro" id="IPR044940">
    <property type="entry name" value="NOS_dom_2"/>
</dbReference>
<feature type="compositionally biased region" description="Polar residues" evidence="13">
    <location>
        <begin position="39"/>
        <end position="62"/>
    </location>
</feature>
<dbReference type="InterPro" id="IPR001709">
    <property type="entry name" value="Flavoprot_Pyr_Nucl_cyt_Rdtase"/>
</dbReference>
<evidence type="ECO:0000256" key="4">
    <source>
        <dbReference type="ARBA" id="ARBA00012989"/>
    </source>
</evidence>
<keyword evidence="7" id="KW-0288">FMN</keyword>
<sequence length="1073" mass="120125">MTNPPNATQDAERMELVDSAEEKDCKEKSGETSAPGKNLPSSSEEQSTTKANQIQYDKTTSPQKQQQLLISSACPVLTPTGCTPNFCVSGRMIRPLEPRVGENRSINIIKREAEAFLREMLAEGIFPSSEAFEQRLKEVIVEIEGNKVECMLWEDVNEDGITERRKLQGLSSNGYLQTKEELEWGVRFAWRNSRKCIMRAHCWDLKCVDLRDIKTSKGMVDAIIKHAPAAYNEGRIVPTTFIFPQRRVDSTGPMFWSHQFLNFAGYEVSPGEILGDPAQAQLTKDIIALGWQPPNPQTRWDVLPLVAMAEGDEPAFATLPSELMQLISIGHPKHLKMADLDLKWVKFPALSRLGFDIGGVQYTASPFIGWFMDAEIGVRNLADTFRYNALPDVAKVIGCTSPTHTFDELSDHDRLLWLSKAQAELNYAVYCSFQKAGVTCTSSLTASQSWTAFDDQHLREKGYRLNADPYWISPPQGSIVPLWHRGGAPNYQPKPMVARHKCDPVNVWKRRNQALLPAIEQVDGEADSKVVGEGLAPHLPKVHIFYCGTSGTAASLAENMRKLMAKNLSRIVGQFGTLNSFDPKEIHPEDTFLLIVATTGKGEIPSNGQKFLKKIKDVEVTLRMRYSIFGIGDSGYHETFNWASKSVQGILDERQLRPLMLNHVIESDVAVENPPWTDFRTWLGRVEKALDGVVDDSTESTKEKETSTLFERQYNVLETYKEGTIRFDPRHHQPGRISKMSLEIPDLEYEPTGHIRILPRNSEEVVRRAMALLDANDRQTINTISAKIKSDCGQTPDEKQSHLHAVPIHRFLRGFVDLHGPFVSLDWAKNLPKVNNQSALQVLEDLSQPLKNLGSSTLLEKLLLSMPPLHPRSYSIASSSKNISDSITDRTSSTLDLLVRVIPNGRFSHQCLADIGDGGKILYKLTPNRLCSSLLRLNGEPLIMVGCGTGIAPIRSLIQHLINTDTDSTLSLFLGFRPDDIITRLLNEIVQQASEKGILDILHVVPSNKDQVRVQDHFEDCAEALRRKMGEEGGWFYVCGSEAVVAGVKEKLKGVLGHEMWTMVQERILGETF</sequence>
<dbReference type="InterPro" id="IPR044944">
    <property type="entry name" value="NOS_dom_3"/>
</dbReference>
<dbReference type="InterPro" id="IPR008254">
    <property type="entry name" value="Flavodoxin/NO_synth"/>
</dbReference>
<dbReference type="InterPro" id="IPR001433">
    <property type="entry name" value="OxRdtase_FAD/NAD-bd"/>
</dbReference>
<dbReference type="InterPro" id="IPR017938">
    <property type="entry name" value="Riboflavin_synthase-like_b-brl"/>
</dbReference>
<dbReference type="PANTHER" id="PTHR43410:SF1">
    <property type="entry name" value="NITRIC OXIDE SYNTHASE"/>
    <property type="match status" value="1"/>
</dbReference>
<comment type="cofactor">
    <cofactor evidence="2">
        <name>FAD</name>
        <dbReference type="ChEBI" id="CHEBI:57692"/>
    </cofactor>
</comment>
<evidence type="ECO:0000256" key="10">
    <source>
        <dbReference type="ARBA" id="ARBA00022860"/>
    </source>
</evidence>
<evidence type="ECO:0000256" key="7">
    <source>
        <dbReference type="ARBA" id="ARBA00022643"/>
    </source>
</evidence>
<evidence type="ECO:0000256" key="2">
    <source>
        <dbReference type="ARBA" id="ARBA00001974"/>
    </source>
</evidence>
<evidence type="ECO:0000259" key="15">
    <source>
        <dbReference type="PROSITE" id="PS51384"/>
    </source>
</evidence>
<dbReference type="Proteomes" id="UP000235672">
    <property type="component" value="Unassembled WGS sequence"/>
</dbReference>